<keyword evidence="3" id="KW-1185">Reference proteome</keyword>
<sequence length="168" mass="18391">MFCFLVGLMMQQKIVIMLKLKCDKCRSKAMKIAAVADGVISVAWEGDEKNKVVMTGDGTDAATVTGLLRKKLGYADLQKIVIKAQVRCQKCWSKAMKIVAVAEGEIFSVAWEGEGKDKMVVIGDGVDAATLTGNLRKKLGYAELLLVEEEKKKRSRTNSTMLSTILSI</sequence>
<comment type="caution">
    <text evidence="2">The sequence shown here is derived from an EMBL/GenBank/DDBJ whole genome shotgun (WGS) entry which is preliminary data.</text>
</comment>
<dbReference type="PANTHER" id="PTHR46932">
    <property type="entry name" value="HEAVY METAL-ASSOCIATED ISOPRENYLATED PLANT PROTEIN 47"/>
    <property type="match status" value="1"/>
</dbReference>
<proteinExistence type="predicted"/>
<dbReference type="InterPro" id="IPR006121">
    <property type="entry name" value="HMA_dom"/>
</dbReference>
<dbReference type="PANTHER" id="PTHR46932:SF12">
    <property type="entry name" value="HEAVY METAL-ASSOCIATED ISOPRENYLATED PLANT PROTEIN 47"/>
    <property type="match status" value="1"/>
</dbReference>
<dbReference type="EMBL" id="VAHF01000003">
    <property type="protein sequence ID" value="TXG67415.1"/>
    <property type="molecule type" value="Genomic_DNA"/>
</dbReference>
<dbReference type="Gene3D" id="3.30.70.100">
    <property type="match status" value="2"/>
</dbReference>
<reference evidence="3" key="1">
    <citation type="journal article" date="2019" name="Gigascience">
        <title>De novo genome assembly of the endangered Acer yangbiense, a plant species with extremely small populations endemic to Yunnan Province, China.</title>
        <authorList>
            <person name="Yang J."/>
            <person name="Wariss H.M."/>
            <person name="Tao L."/>
            <person name="Zhang R."/>
            <person name="Yun Q."/>
            <person name="Hollingsworth P."/>
            <person name="Dao Z."/>
            <person name="Luo G."/>
            <person name="Guo H."/>
            <person name="Ma Y."/>
            <person name="Sun W."/>
        </authorList>
    </citation>
    <scope>NUCLEOTIDE SEQUENCE [LARGE SCALE GENOMIC DNA]</scope>
    <source>
        <strain evidence="3">cv. Malutang</strain>
    </source>
</reference>
<dbReference type="PROSITE" id="PS50846">
    <property type="entry name" value="HMA_2"/>
    <property type="match status" value="1"/>
</dbReference>
<dbReference type="Proteomes" id="UP000323000">
    <property type="component" value="Chromosome 3"/>
</dbReference>
<dbReference type="InterPro" id="IPR042885">
    <property type="entry name" value="HIPP47/16"/>
</dbReference>
<dbReference type="GO" id="GO:0046872">
    <property type="term" value="F:metal ion binding"/>
    <property type="evidence" value="ECO:0007669"/>
    <property type="project" value="InterPro"/>
</dbReference>
<name>A0A5C7IEJ7_9ROSI</name>
<dbReference type="OrthoDB" id="692882at2759"/>
<feature type="domain" description="HMA" evidence="1">
    <location>
        <begin position="11"/>
        <end position="80"/>
    </location>
</feature>
<dbReference type="AlphaFoldDB" id="A0A5C7IEJ7"/>
<protein>
    <recommendedName>
        <fullName evidence="1">HMA domain-containing protein</fullName>
    </recommendedName>
</protein>
<gene>
    <name evidence="2" type="ORF">EZV62_008690</name>
</gene>
<evidence type="ECO:0000313" key="3">
    <source>
        <dbReference type="Proteomes" id="UP000323000"/>
    </source>
</evidence>
<evidence type="ECO:0000313" key="2">
    <source>
        <dbReference type="EMBL" id="TXG67415.1"/>
    </source>
</evidence>
<evidence type="ECO:0000259" key="1">
    <source>
        <dbReference type="PROSITE" id="PS50846"/>
    </source>
</evidence>
<accession>A0A5C7IEJ7</accession>
<organism evidence="2 3">
    <name type="scientific">Acer yangbiense</name>
    <dbReference type="NCBI Taxonomy" id="1000413"/>
    <lineage>
        <taxon>Eukaryota</taxon>
        <taxon>Viridiplantae</taxon>
        <taxon>Streptophyta</taxon>
        <taxon>Embryophyta</taxon>
        <taxon>Tracheophyta</taxon>
        <taxon>Spermatophyta</taxon>
        <taxon>Magnoliopsida</taxon>
        <taxon>eudicotyledons</taxon>
        <taxon>Gunneridae</taxon>
        <taxon>Pentapetalae</taxon>
        <taxon>rosids</taxon>
        <taxon>malvids</taxon>
        <taxon>Sapindales</taxon>
        <taxon>Sapindaceae</taxon>
        <taxon>Hippocastanoideae</taxon>
        <taxon>Acereae</taxon>
        <taxon>Acer</taxon>
    </lineage>
</organism>